<dbReference type="STRING" id="1891671.SAMN06295885_0976"/>
<dbReference type="AlphaFoldDB" id="A0A1X7N9U7"/>
<organism evidence="2 3">
    <name type="scientific">Rathayibacter oskolensis</name>
    <dbReference type="NCBI Taxonomy" id="1891671"/>
    <lineage>
        <taxon>Bacteria</taxon>
        <taxon>Bacillati</taxon>
        <taxon>Actinomycetota</taxon>
        <taxon>Actinomycetes</taxon>
        <taxon>Micrococcales</taxon>
        <taxon>Microbacteriaceae</taxon>
        <taxon>Rathayibacter</taxon>
    </lineage>
</organism>
<dbReference type="OrthoDB" id="4701311at2"/>
<evidence type="ECO:0000313" key="2">
    <source>
        <dbReference type="EMBL" id="SMH34341.1"/>
    </source>
</evidence>
<proteinExistence type="predicted"/>
<dbReference type="InterPro" id="IPR025159">
    <property type="entry name" value="AbiEi_N"/>
</dbReference>
<dbReference type="EMBL" id="FXBM01000001">
    <property type="protein sequence ID" value="SMH34341.1"/>
    <property type="molecule type" value="Genomic_DNA"/>
</dbReference>
<evidence type="ECO:0000313" key="3">
    <source>
        <dbReference type="Proteomes" id="UP000193711"/>
    </source>
</evidence>
<accession>A0A1X7N9U7</accession>
<gene>
    <name evidence="2" type="ORF">SAMN06295885_0976</name>
</gene>
<sequence>MDRLLLALAARGGVASARQLASAGCSRHFLESAVRDGLVIRLRRGWFALPSVPVDERRAVAAGGVLTCASALASRKVWVLAERELHVAVAPNAVRSPARGVRLHWSRWPGCGQETSSRDGIRASALHAVACLPEEEAVMALDSVVDRGLLPYDDLIELSSLASAGRRRVFDLVVRGCQSGLETRIRLAAVRLRTRVRAQVPVEGVGSVDNVIGDCLAVETDGRAFHTGSVALEEDYRRTLALQARGFVVVRLSSRQVLHDWPATEASLAGLVRRRVHLWTPSQRRRLQNEG</sequence>
<reference evidence="3" key="1">
    <citation type="submission" date="2017-04" db="EMBL/GenBank/DDBJ databases">
        <authorList>
            <person name="Varghese N."/>
            <person name="Submissions S."/>
        </authorList>
    </citation>
    <scope>NUCLEOTIDE SEQUENCE [LARGE SCALE GENOMIC DNA]</scope>
    <source>
        <strain evidence="3">VKM Ac-2121</strain>
    </source>
</reference>
<protein>
    <recommendedName>
        <fullName evidence="1">AbiEi antitoxin N-terminal domain-containing protein</fullName>
    </recommendedName>
</protein>
<name>A0A1X7N9U7_9MICO</name>
<dbReference type="Gene3D" id="3.40.960.10">
    <property type="entry name" value="VSR Endonuclease"/>
    <property type="match status" value="1"/>
</dbReference>
<keyword evidence="3" id="KW-1185">Reference proteome</keyword>
<dbReference type="Pfam" id="PF13338">
    <property type="entry name" value="AbiEi_4"/>
    <property type="match status" value="1"/>
</dbReference>
<feature type="domain" description="AbiEi antitoxin N-terminal" evidence="1">
    <location>
        <begin position="4"/>
        <end position="50"/>
    </location>
</feature>
<dbReference type="Proteomes" id="UP000193711">
    <property type="component" value="Unassembled WGS sequence"/>
</dbReference>
<evidence type="ECO:0000259" key="1">
    <source>
        <dbReference type="Pfam" id="PF13338"/>
    </source>
</evidence>